<sequence length="137" mass="14204">MVARLTARGHVAGLAGQQPFVLHGGPAVVLPPLSIRDACSASVPAVRCLTATHRISIHRRCCASLTGNSSCGNRAGGADEELDIRGDDHVGVRGRAGGDVIVAQAQHEHNQGKGDHRGHVLLRARGVRHAGGSVHQS</sequence>
<evidence type="ECO:0000313" key="1">
    <source>
        <dbReference type="EMBL" id="OSX75215.1"/>
    </source>
</evidence>
<dbReference type="Proteomes" id="UP000218209">
    <property type="component" value="Unassembled WGS sequence"/>
</dbReference>
<gene>
    <name evidence="1" type="ORF">BU14_0246s0003</name>
</gene>
<protein>
    <submittedName>
        <fullName evidence="1">Uncharacterized protein</fullName>
    </submittedName>
</protein>
<name>A0A1X6P379_PORUM</name>
<organism evidence="1 2">
    <name type="scientific">Porphyra umbilicalis</name>
    <name type="common">Purple laver</name>
    <name type="synonym">Red alga</name>
    <dbReference type="NCBI Taxonomy" id="2786"/>
    <lineage>
        <taxon>Eukaryota</taxon>
        <taxon>Rhodophyta</taxon>
        <taxon>Bangiophyceae</taxon>
        <taxon>Bangiales</taxon>
        <taxon>Bangiaceae</taxon>
        <taxon>Porphyra</taxon>
    </lineage>
</organism>
<evidence type="ECO:0000313" key="2">
    <source>
        <dbReference type="Proteomes" id="UP000218209"/>
    </source>
</evidence>
<dbReference type="EMBL" id="KV918912">
    <property type="protein sequence ID" value="OSX75215.1"/>
    <property type="molecule type" value="Genomic_DNA"/>
</dbReference>
<reference evidence="1 2" key="1">
    <citation type="submission" date="2017-03" db="EMBL/GenBank/DDBJ databases">
        <title>WGS assembly of Porphyra umbilicalis.</title>
        <authorList>
            <person name="Brawley S.H."/>
            <person name="Blouin N.A."/>
            <person name="Ficko-Blean E."/>
            <person name="Wheeler G.L."/>
            <person name="Lohr M."/>
            <person name="Goodson H.V."/>
            <person name="Jenkins J.W."/>
            <person name="Blaby-Haas C.E."/>
            <person name="Helliwell K.E."/>
            <person name="Chan C."/>
            <person name="Marriage T."/>
            <person name="Bhattacharya D."/>
            <person name="Klein A.S."/>
            <person name="Badis Y."/>
            <person name="Brodie J."/>
            <person name="Cao Y."/>
            <person name="Collen J."/>
            <person name="Dittami S.M."/>
            <person name="Gachon C.M."/>
            <person name="Green B.R."/>
            <person name="Karpowicz S."/>
            <person name="Kim J.W."/>
            <person name="Kudahl U."/>
            <person name="Lin S."/>
            <person name="Michel G."/>
            <person name="Mittag M."/>
            <person name="Olson B.J."/>
            <person name="Pangilinan J."/>
            <person name="Peng Y."/>
            <person name="Qiu H."/>
            <person name="Shu S."/>
            <person name="Singer J.T."/>
            <person name="Smith A.G."/>
            <person name="Sprecher B.N."/>
            <person name="Wagner V."/>
            <person name="Wang W."/>
            <person name="Wang Z.-Y."/>
            <person name="Yan J."/>
            <person name="Yarish C."/>
            <person name="Zoeuner-Riek S."/>
            <person name="Zhuang Y."/>
            <person name="Zou Y."/>
            <person name="Lindquist E.A."/>
            <person name="Grimwood J."/>
            <person name="Barry K."/>
            <person name="Rokhsar D.S."/>
            <person name="Schmutz J."/>
            <person name="Stiller J.W."/>
            <person name="Grossman A.R."/>
            <person name="Prochnik S.E."/>
        </authorList>
    </citation>
    <scope>NUCLEOTIDE SEQUENCE [LARGE SCALE GENOMIC DNA]</scope>
    <source>
        <strain evidence="1">4086291</strain>
    </source>
</reference>
<proteinExistence type="predicted"/>
<dbReference type="AlphaFoldDB" id="A0A1X6P379"/>
<keyword evidence="2" id="KW-1185">Reference proteome</keyword>
<accession>A0A1X6P379</accession>